<comment type="catalytic activity">
    <reaction evidence="8">
        <text>RNA(n) + a ribonucleoside 5'-triphosphate = RNA(n+1) + diphosphate</text>
        <dbReference type="Rhea" id="RHEA:21248"/>
        <dbReference type="Rhea" id="RHEA-COMP:14527"/>
        <dbReference type="Rhea" id="RHEA-COMP:17342"/>
        <dbReference type="ChEBI" id="CHEBI:33019"/>
        <dbReference type="ChEBI" id="CHEBI:61557"/>
        <dbReference type="ChEBI" id="CHEBI:140395"/>
        <dbReference type="EC" id="2.7.7.6"/>
    </reaction>
</comment>
<dbReference type="EMBL" id="JBCGBO010000006">
    <property type="protein sequence ID" value="KAK9193893.1"/>
    <property type="molecule type" value="Genomic_DNA"/>
</dbReference>
<keyword evidence="4" id="KW-0240">DNA-directed RNA polymerase</keyword>
<dbReference type="Pfam" id="PF00623">
    <property type="entry name" value="RNA_pol_Rpb1_2"/>
    <property type="match status" value="1"/>
</dbReference>
<dbReference type="GO" id="GO:0003899">
    <property type="term" value="F:DNA-directed RNA polymerase activity"/>
    <property type="evidence" value="ECO:0007669"/>
    <property type="project" value="UniProtKB-EC"/>
</dbReference>
<keyword evidence="11" id="KW-1185">Reference proteome</keyword>
<evidence type="ECO:0000313" key="11">
    <source>
        <dbReference type="Proteomes" id="UP001428341"/>
    </source>
</evidence>
<dbReference type="SMART" id="SM00663">
    <property type="entry name" value="RPOLA_N"/>
    <property type="match status" value="1"/>
</dbReference>
<comment type="similarity">
    <text evidence="2">Belongs to the RNA polymerase beta' chain family. RpoC1 subfamily.</text>
</comment>
<dbReference type="InterPro" id="IPR045867">
    <property type="entry name" value="DNA-dir_RpoC_beta_prime"/>
</dbReference>
<dbReference type="Gene3D" id="2.40.40.20">
    <property type="match status" value="1"/>
</dbReference>
<reference evidence="10 11" key="1">
    <citation type="submission" date="2024-05" db="EMBL/GenBank/DDBJ databases">
        <title>Haplotype-resolved chromosome-level genome assembly of Huyou (Citrus changshanensis).</title>
        <authorList>
            <person name="Miao C."/>
            <person name="Chen W."/>
            <person name="Wu Y."/>
            <person name="Wang L."/>
            <person name="Zhao S."/>
            <person name="Grierson D."/>
            <person name="Xu C."/>
            <person name="Chen K."/>
        </authorList>
    </citation>
    <scope>NUCLEOTIDE SEQUENCE [LARGE SCALE GENOMIC DNA]</scope>
    <source>
        <strain evidence="10">01-14</strain>
        <tissue evidence="10">Leaf</tissue>
    </source>
</reference>
<gene>
    <name evidence="10" type="ORF">WN944_004594</name>
</gene>
<dbReference type="GO" id="GO:0006351">
    <property type="term" value="P:DNA-templated transcription"/>
    <property type="evidence" value="ECO:0007669"/>
    <property type="project" value="InterPro"/>
</dbReference>
<dbReference type="PANTHER" id="PTHR19376">
    <property type="entry name" value="DNA-DIRECTED RNA POLYMERASE"/>
    <property type="match status" value="1"/>
</dbReference>
<evidence type="ECO:0000313" key="10">
    <source>
        <dbReference type="EMBL" id="KAK9193893.1"/>
    </source>
</evidence>
<sequence length="127" mass="14366">MEFYVIRGIIPLGRNDKRSFWKERRLEKLCTGAVDTLLDNGIRGQPMRDGHNKIYKSFSDVIEGKEGRFRETLLGKRVDYSGRSVIVVGPSLSLHQCGLPREIAIEFICATSTGQFQTSFNDTIVGR</sequence>
<evidence type="ECO:0000256" key="3">
    <source>
        <dbReference type="ARBA" id="ARBA00012418"/>
    </source>
</evidence>
<keyword evidence="5" id="KW-0808">Transferase</keyword>
<evidence type="ECO:0000256" key="8">
    <source>
        <dbReference type="ARBA" id="ARBA00048552"/>
    </source>
</evidence>
<proteinExistence type="inferred from homology"/>
<dbReference type="AlphaFoldDB" id="A0AAP0M0S8"/>
<name>A0AAP0M0S8_9ROSI</name>
<protein>
    <recommendedName>
        <fullName evidence="3">DNA-directed RNA polymerase</fullName>
        <ecNumber evidence="3">2.7.7.6</ecNumber>
    </recommendedName>
</protein>
<dbReference type="InterPro" id="IPR000722">
    <property type="entry name" value="RNA_pol_asu"/>
</dbReference>
<keyword evidence="6" id="KW-0548">Nucleotidyltransferase</keyword>
<dbReference type="PANTHER" id="PTHR19376:SF54">
    <property type="entry name" value="DNA-DIRECTED RNA POLYMERASE SUBUNIT BETA"/>
    <property type="match status" value="1"/>
</dbReference>
<evidence type="ECO:0000256" key="6">
    <source>
        <dbReference type="ARBA" id="ARBA00022695"/>
    </source>
</evidence>
<keyword evidence="7" id="KW-0804">Transcription</keyword>
<dbReference type="InterPro" id="IPR006592">
    <property type="entry name" value="RNA_pol_N"/>
</dbReference>
<evidence type="ECO:0000256" key="5">
    <source>
        <dbReference type="ARBA" id="ARBA00022679"/>
    </source>
</evidence>
<dbReference type="GO" id="GO:0000428">
    <property type="term" value="C:DNA-directed RNA polymerase complex"/>
    <property type="evidence" value="ECO:0007669"/>
    <property type="project" value="UniProtKB-KW"/>
</dbReference>
<evidence type="ECO:0000256" key="4">
    <source>
        <dbReference type="ARBA" id="ARBA00022478"/>
    </source>
</evidence>
<comment type="caution">
    <text evidence="10">The sequence shown here is derived from an EMBL/GenBank/DDBJ whole genome shotgun (WGS) entry which is preliminary data.</text>
</comment>
<accession>A0AAP0M0S8</accession>
<dbReference type="SUPFAM" id="SSF64484">
    <property type="entry name" value="beta and beta-prime subunits of DNA dependent RNA-polymerase"/>
    <property type="match status" value="1"/>
</dbReference>
<evidence type="ECO:0000259" key="9">
    <source>
        <dbReference type="SMART" id="SM00663"/>
    </source>
</evidence>
<dbReference type="EC" id="2.7.7.6" evidence="3"/>
<evidence type="ECO:0000256" key="7">
    <source>
        <dbReference type="ARBA" id="ARBA00023163"/>
    </source>
</evidence>
<organism evidence="10 11">
    <name type="scientific">Citrus x changshan-huyou</name>
    <dbReference type="NCBI Taxonomy" id="2935761"/>
    <lineage>
        <taxon>Eukaryota</taxon>
        <taxon>Viridiplantae</taxon>
        <taxon>Streptophyta</taxon>
        <taxon>Embryophyta</taxon>
        <taxon>Tracheophyta</taxon>
        <taxon>Spermatophyta</taxon>
        <taxon>Magnoliopsida</taxon>
        <taxon>eudicotyledons</taxon>
        <taxon>Gunneridae</taxon>
        <taxon>Pentapetalae</taxon>
        <taxon>rosids</taxon>
        <taxon>malvids</taxon>
        <taxon>Sapindales</taxon>
        <taxon>Rutaceae</taxon>
        <taxon>Aurantioideae</taxon>
        <taxon>Citrus</taxon>
    </lineage>
</organism>
<dbReference type="Proteomes" id="UP001428341">
    <property type="component" value="Unassembled WGS sequence"/>
</dbReference>
<evidence type="ECO:0000256" key="1">
    <source>
        <dbReference type="ARBA" id="ARBA00004026"/>
    </source>
</evidence>
<evidence type="ECO:0000256" key="2">
    <source>
        <dbReference type="ARBA" id="ARBA00007207"/>
    </source>
</evidence>
<comment type="function">
    <text evidence="1">DNA-dependent RNA polymerase catalyzes the transcription of DNA into RNA using the four ribonucleoside triphosphates as substrates.</text>
</comment>
<feature type="domain" description="RNA polymerase N-terminal" evidence="9">
    <location>
        <begin position="2"/>
        <end position="126"/>
    </location>
</feature>
<dbReference type="GO" id="GO:0003677">
    <property type="term" value="F:DNA binding"/>
    <property type="evidence" value="ECO:0007669"/>
    <property type="project" value="InterPro"/>
</dbReference>